<gene>
    <name evidence="11" type="ORF">pEaSNUABM47_00124</name>
</gene>
<sequence>MHKALVELQARGLINQSTELSVLSSLLEKGSSVYCGFDPTADSLHIGSLLPLMTLKVLKDHGVHVIALVGGATGRIGDPSFKAQERQMLTEEMVDRNIAGITSVIRKFLGSDTLIVNNHDWTKDISVLDFLRIYGKCFTVNNMISKEAVRSRIERPDQGISFTEFTYPILQGMDFEHLFNIGCSIQIGGSDQWGNMIAGTDLIHKMHGNDAEVGVITLPLLLKSDGTKFGKSESGTVWLSPNHTSAYHMYQFWLNVTDDEMITMYQYFKPMSFSVDVVKTEMEQNVVLMKKQFAYSMTALVHGTDKADQAYKVSQFLFGAKIELDIESINMMVDSGMESTTIIEPIGLISLLVETGLASSNKMAREFITNGAAKINGRKINEFYDPVQYEFTEDVDIYDNRYFVLQRGRDNFVIIRNGRI</sequence>
<keyword evidence="4" id="KW-0067">ATP-binding</keyword>
<dbReference type="Proteomes" id="UP000594024">
    <property type="component" value="Segment"/>
</dbReference>
<dbReference type="PRINTS" id="PR01040">
    <property type="entry name" value="TRNASYNTHTYR"/>
</dbReference>
<dbReference type="InterPro" id="IPR024107">
    <property type="entry name" value="Tyr-tRNA-ligase_bac_1"/>
</dbReference>
<dbReference type="Gene3D" id="3.40.50.620">
    <property type="entry name" value="HUPs"/>
    <property type="match status" value="1"/>
</dbReference>
<dbReference type="EMBL" id="MT939487">
    <property type="protein sequence ID" value="QOI71608.1"/>
    <property type="molecule type" value="Genomic_DNA"/>
</dbReference>
<evidence type="ECO:0000313" key="11">
    <source>
        <dbReference type="EMBL" id="QOI71608.1"/>
    </source>
</evidence>
<name>A0A7L8ZN07_9CAUD</name>
<dbReference type="CDD" id="cd00165">
    <property type="entry name" value="S4"/>
    <property type="match status" value="1"/>
</dbReference>
<dbReference type="InterPro" id="IPR054608">
    <property type="entry name" value="SYY-like_C"/>
</dbReference>
<evidence type="ECO:0000259" key="10">
    <source>
        <dbReference type="Pfam" id="PF22421"/>
    </source>
</evidence>
<dbReference type="PANTHER" id="PTHR11766:SF0">
    <property type="entry name" value="TYROSINE--TRNA LIGASE, MITOCHONDRIAL"/>
    <property type="match status" value="1"/>
</dbReference>
<keyword evidence="3" id="KW-0547">Nucleotide-binding</keyword>
<evidence type="ECO:0000256" key="2">
    <source>
        <dbReference type="ARBA" id="ARBA00022598"/>
    </source>
</evidence>
<keyword evidence="5" id="KW-0694">RNA-binding</keyword>
<dbReference type="Gene3D" id="1.10.240.10">
    <property type="entry name" value="Tyrosyl-Transfer RNA Synthetase"/>
    <property type="match status" value="1"/>
</dbReference>
<evidence type="ECO:0000256" key="9">
    <source>
        <dbReference type="ARBA" id="ARBA00048248"/>
    </source>
</evidence>
<dbReference type="PROSITE" id="PS50889">
    <property type="entry name" value="S4"/>
    <property type="match status" value="1"/>
</dbReference>
<keyword evidence="7 11" id="KW-0030">Aminoacyl-tRNA synthetase</keyword>
<protein>
    <recommendedName>
        <fullName evidence="1">tyrosine--tRNA ligase</fullName>
        <ecNumber evidence="1">6.1.1.1</ecNumber>
    </recommendedName>
    <alternativeName>
        <fullName evidence="8">Tyrosyl-tRNA synthetase</fullName>
    </alternativeName>
</protein>
<organism evidence="11 12">
    <name type="scientific">Erwinia phage pEa_SNUABM_47</name>
    <dbReference type="NCBI Taxonomy" id="2768774"/>
    <lineage>
        <taxon>Viruses</taxon>
        <taxon>Duplodnaviria</taxon>
        <taxon>Heunggongvirae</taxon>
        <taxon>Uroviricota</taxon>
        <taxon>Caudoviricetes</taxon>
        <taxon>Eneladusvirus</taxon>
        <taxon>Eneladusvirus BF</taxon>
    </lineage>
</organism>
<dbReference type="Pfam" id="PF00579">
    <property type="entry name" value="tRNA-synt_1b"/>
    <property type="match status" value="1"/>
</dbReference>
<evidence type="ECO:0000256" key="5">
    <source>
        <dbReference type="ARBA" id="ARBA00022884"/>
    </source>
</evidence>
<dbReference type="HAMAP" id="MF_02006">
    <property type="entry name" value="Tyr_tRNA_synth_type1"/>
    <property type="match status" value="1"/>
</dbReference>
<keyword evidence="2" id="KW-0436">Ligase</keyword>
<evidence type="ECO:0000256" key="3">
    <source>
        <dbReference type="ARBA" id="ARBA00022741"/>
    </source>
</evidence>
<dbReference type="Pfam" id="PF22421">
    <property type="entry name" value="SYY_C-terminal"/>
    <property type="match status" value="1"/>
</dbReference>
<dbReference type="SUPFAM" id="SSF52374">
    <property type="entry name" value="Nucleotidylyl transferase"/>
    <property type="match status" value="1"/>
</dbReference>
<dbReference type="EC" id="6.1.1.1" evidence="1"/>
<evidence type="ECO:0000256" key="7">
    <source>
        <dbReference type="ARBA" id="ARBA00023146"/>
    </source>
</evidence>
<dbReference type="GO" id="GO:0043039">
    <property type="term" value="P:tRNA aminoacylation"/>
    <property type="evidence" value="ECO:0007669"/>
    <property type="project" value="TreeGrafter"/>
</dbReference>
<dbReference type="InterPro" id="IPR036986">
    <property type="entry name" value="S4_RNA-bd_sf"/>
</dbReference>
<dbReference type="NCBIfam" id="TIGR00234">
    <property type="entry name" value="tyrS"/>
    <property type="match status" value="1"/>
</dbReference>
<comment type="catalytic activity">
    <reaction evidence="9">
        <text>tRNA(Tyr) + L-tyrosine + ATP = L-tyrosyl-tRNA(Tyr) + AMP + diphosphate + H(+)</text>
        <dbReference type="Rhea" id="RHEA:10220"/>
        <dbReference type="Rhea" id="RHEA-COMP:9706"/>
        <dbReference type="Rhea" id="RHEA-COMP:9707"/>
        <dbReference type="ChEBI" id="CHEBI:15378"/>
        <dbReference type="ChEBI" id="CHEBI:30616"/>
        <dbReference type="ChEBI" id="CHEBI:33019"/>
        <dbReference type="ChEBI" id="CHEBI:58315"/>
        <dbReference type="ChEBI" id="CHEBI:78442"/>
        <dbReference type="ChEBI" id="CHEBI:78536"/>
        <dbReference type="ChEBI" id="CHEBI:456215"/>
        <dbReference type="EC" id="6.1.1.1"/>
    </reaction>
</comment>
<dbReference type="InterPro" id="IPR014729">
    <property type="entry name" value="Rossmann-like_a/b/a_fold"/>
</dbReference>
<evidence type="ECO:0000256" key="1">
    <source>
        <dbReference type="ARBA" id="ARBA00013160"/>
    </source>
</evidence>
<proteinExistence type="inferred from homology"/>
<reference evidence="11 12" key="1">
    <citation type="submission" date="2020-08" db="EMBL/GenBank/DDBJ databases">
        <title>Complete genome sequence of Erwinia phage pEa_SNUABM_47.</title>
        <authorList>
            <person name="Kim S.G."/>
            <person name="Lee S.B."/>
            <person name="Park S.C."/>
        </authorList>
    </citation>
    <scope>NUCLEOTIDE SEQUENCE [LARGE SCALE GENOMIC DNA]</scope>
</reference>
<dbReference type="CDD" id="cd00805">
    <property type="entry name" value="TyrRS_core"/>
    <property type="match status" value="1"/>
</dbReference>
<accession>A0A7L8ZN07</accession>
<evidence type="ECO:0000256" key="4">
    <source>
        <dbReference type="ARBA" id="ARBA00022840"/>
    </source>
</evidence>
<feature type="domain" description="Tyrosine--tRNA ligase SYY-like C-terminal" evidence="10">
    <location>
        <begin position="335"/>
        <end position="415"/>
    </location>
</feature>
<dbReference type="InterPro" id="IPR024088">
    <property type="entry name" value="Tyr-tRNA-ligase_bac-type"/>
</dbReference>
<dbReference type="GO" id="GO:0005524">
    <property type="term" value="F:ATP binding"/>
    <property type="evidence" value="ECO:0007669"/>
    <property type="project" value="UniProtKB-KW"/>
</dbReference>
<dbReference type="SUPFAM" id="SSF55174">
    <property type="entry name" value="Alpha-L RNA-binding motif"/>
    <property type="match status" value="1"/>
</dbReference>
<dbReference type="InterPro" id="IPR002307">
    <property type="entry name" value="Tyr-tRNA-ligase"/>
</dbReference>
<keyword evidence="6" id="KW-0648">Protein biosynthesis</keyword>
<evidence type="ECO:0000313" key="12">
    <source>
        <dbReference type="Proteomes" id="UP000594024"/>
    </source>
</evidence>
<dbReference type="PANTHER" id="PTHR11766">
    <property type="entry name" value="TYROSYL-TRNA SYNTHETASE"/>
    <property type="match status" value="1"/>
</dbReference>
<evidence type="ECO:0000256" key="8">
    <source>
        <dbReference type="ARBA" id="ARBA00033323"/>
    </source>
</evidence>
<dbReference type="InterPro" id="IPR002305">
    <property type="entry name" value="aa-tRNA-synth_Ic"/>
</dbReference>
<dbReference type="GO" id="GO:0003723">
    <property type="term" value="F:RNA binding"/>
    <property type="evidence" value="ECO:0007669"/>
    <property type="project" value="UniProtKB-KW"/>
</dbReference>
<dbReference type="GO" id="GO:0004831">
    <property type="term" value="F:tyrosine-tRNA ligase activity"/>
    <property type="evidence" value="ECO:0007669"/>
    <property type="project" value="UniProtKB-EC"/>
</dbReference>
<evidence type="ECO:0000256" key="6">
    <source>
        <dbReference type="ARBA" id="ARBA00022917"/>
    </source>
</evidence>
<dbReference type="Gene3D" id="3.10.290.10">
    <property type="entry name" value="RNA-binding S4 domain"/>
    <property type="match status" value="1"/>
</dbReference>